<evidence type="ECO:0000256" key="4">
    <source>
        <dbReference type="ARBA" id="ARBA00022741"/>
    </source>
</evidence>
<evidence type="ECO:0000313" key="11">
    <source>
        <dbReference type="EMBL" id="KIJ25950.1"/>
    </source>
</evidence>
<dbReference type="PANTHER" id="PTHR24058">
    <property type="entry name" value="DUAL SPECIFICITY PROTEIN KINASE"/>
    <property type="match status" value="1"/>
</dbReference>
<dbReference type="EC" id="2.7.11.1" evidence="1"/>
<evidence type="ECO:0000256" key="7">
    <source>
        <dbReference type="ARBA" id="ARBA00023596"/>
    </source>
</evidence>
<dbReference type="InterPro" id="IPR050494">
    <property type="entry name" value="Ser_Thr_dual-spec_kinase"/>
</dbReference>
<dbReference type="InterPro" id="IPR008271">
    <property type="entry name" value="Ser/Thr_kinase_AS"/>
</dbReference>
<dbReference type="FunFam" id="1.10.510.10:FF:000078">
    <property type="entry name" value="Serine/threonine-protein kinase PRP4 homolog"/>
    <property type="match status" value="1"/>
</dbReference>
<evidence type="ECO:0000256" key="1">
    <source>
        <dbReference type="ARBA" id="ARBA00012513"/>
    </source>
</evidence>
<evidence type="ECO:0000256" key="3">
    <source>
        <dbReference type="ARBA" id="ARBA00022679"/>
    </source>
</evidence>
<dbReference type="SMART" id="SM00220">
    <property type="entry name" value="S_TKc"/>
    <property type="match status" value="1"/>
</dbReference>
<dbReference type="CDD" id="cd14135">
    <property type="entry name" value="STKc_PRP4"/>
    <property type="match status" value="1"/>
</dbReference>
<feature type="compositionally biased region" description="Polar residues" evidence="9">
    <location>
        <begin position="275"/>
        <end position="306"/>
    </location>
</feature>
<comment type="similarity">
    <text evidence="7">Belongs to the protein kinase superfamily. CMGC Ser/Thr protein kinase family.</text>
</comment>
<dbReference type="PROSITE" id="PS00108">
    <property type="entry name" value="PROTEIN_KINASE_ST"/>
    <property type="match status" value="1"/>
</dbReference>
<feature type="region of interest" description="Disordered" evidence="9">
    <location>
        <begin position="327"/>
        <end position="353"/>
    </location>
</feature>
<dbReference type="PROSITE" id="PS00107">
    <property type="entry name" value="PROTEIN_KINASE_ATP"/>
    <property type="match status" value="1"/>
</dbReference>
<dbReference type="HOGENOM" id="CLU_000288_5_5_1"/>
<dbReference type="InterPro" id="IPR044092">
    <property type="entry name" value="STKc_PRP4"/>
</dbReference>
<dbReference type="InterPro" id="IPR000719">
    <property type="entry name" value="Prot_kinase_dom"/>
</dbReference>
<dbReference type="EMBL" id="KN837391">
    <property type="protein sequence ID" value="KIJ25950.1"/>
    <property type="molecule type" value="Genomic_DNA"/>
</dbReference>
<name>A0A0C9UL66_SPHS4</name>
<dbReference type="Pfam" id="PF00069">
    <property type="entry name" value="Pkinase"/>
    <property type="match status" value="1"/>
</dbReference>
<feature type="compositionally biased region" description="Basic and acidic residues" evidence="9">
    <location>
        <begin position="174"/>
        <end position="197"/>
    </location>
</feature>
<dbReference type="OrthoDB" id="9332038at2759"/>
<keyword evidence="5" id="KW-0418">Kinase</keyword>
<keyword evidence="4 8" id="KW-0547">Nucleotide-binding</keyword>
<feature type="compositionally biased region" description="Low complexity" evidence="9">
    <location>
        <begin position="199"/>
        <end position="213"/>
    </location>
</feature>
<evidence type="ECO:0000256" key="2">
    <source>
        <dbReference type="ARBA" id="ARBA00022527"/>
    </source>
</evidence>
<feature type="binding site" evidence="8">
    <location>
        <position position="480"/>
    </location>
    <ligand>
        <name>ATP</name>
        <dbReference type="ChEBI" id="CHEBI:30616"/>
    </ligand>
</feature>
<dbReference type="GO" id="GO:0004674">
    <property type="term" value="F:protein serine/threonine kinase activity"/>
    <property type="evidence" value="ECO:0007669"/>
    <property type="project" value="UniProtKB-KW"/>
</dbReference>
<dbReference type="Gene3D" id="3.30.200.20">
    <property type="entry name" value="Phosphorylase Kinase, domain 1"/>
    <property type="match status" value="1"/>
</dbReference>
<dbReference type="InterPro" id="IPR017441">
    <property type="entry name" value="Protein_kinase_ATP_BS"/>
</dbReference>
<keyword evidence="3" id="KW-0808">Transferase</keyword>
<keyword evidence="2" id="KW-0723">Serine/threonine-protein kinase</keyword>
<evidence type="ECO:0000256" key="5">
    <source>
        <dbReference type="ARBA" id="ARBA00022777"/>
    </source>
</evidence>
<feature type="region of interest" description="Disordered" evidence="9">
    <location>
        <begin position="1"/>
        <end position="226"/>
    </location>
</feature>
<feature type="compositionally biased region" description="Basic and acidic residues" evidence="9">
    <location>
        <begin position="65"/>
        <end position="141"/>
    </location>
</feature>
<dbReference type="GO" id="GO:0045292">
    <property type="term" value="P:mRNA cis splicing, via spliceosome"/>
    <property type="evidence" value="ECO:0007669"/>
    <property type="project" value="InterPro"/>
</dbReference>
<keyword evidence="12" id="KW-1185">Reference proteome</keyword>
<evidence type="ECO:0000313" key="12">
    <source>
        <dbReference type="Proteomes" id="UP000054279"/>
    </source>
</evidence>
<dbReference type="GO" id="GO:0005524">
    <property type="term" value="F:ATP binding"/>
    <property type="evidence" value="ECO:0007669"/>
    <property type="project" value="UniProtKB-UniRule"/>
</dbReference>
<dbReference type="AlphaFoldDB" id="A0A0C9UL66"/>
<feature type="compositionally biased region" description="Basic and acidic residues" evidence="9">
    <location>
        <begin position="10"/>
        <end position="56"/>
    </location>
</feature>
<evidence type="ECO:0000256" key="9">
    <source>
        <dbReference type="SAM" id="MobiDB-lite"/>
    </source>
</evidence>
<evidence type="ECO:0000259" key="10">
    <source>
        <dbReference type="PROSITE" id="PS50011"/>
    </source>
</evidence>
<reference evidence="11 12" key="1">
    <citation type="submission" date="2014-06" db="EMBL/GenBank/DDBJ databases">
        <title>Evolutionary Origins and Diversification of the Mycorrhizal Mutualists.</title>
        <authorList>
            <consortium name="DOE Joint Genome Institute"/>
            <consortium name="Mycorrhizal Genomics Consortium"/>
            <person name="Kohler A."/>
            <person name="Kuo A."/>
            <person name="Nagy L.G."/>
            <person name="Floudas D."/>
            <person name="Copeland A."/>
            <person name="Barry K.W."/>
            <person name="Cichocki N."/>
            <person name="Veneault-Fourrey C."/>
            <person name="LaButti K."/>
            <person name="Lindquist E.A."/>
            <person name="Lipzen A."/>
            <person name="Lundell T."/>
            <person name="Morin E."/>
            <person name="Murat C."/>
            <person name="Riley R."/>
            <person name="Ohm R."/>
            <person name="Sun H."/>
            <person name="Tunlid A."/>
            <person name="Henrissat B."/>
            <person name="Grigoriev I.V."/>
            <person name="Hibbett D.S."/>
            <person name="Martin F."/>
        </authorList>
    </citation>
    <scope>NUCLEOTIDE SEQUENCE [LARGE SCALE GENOMIC DNA]</scope>
    <source>
        <strain evidence="11 12">SS14</strain>
    </source>
</reference>
<gene>
    <name evidence="11" type="ORF">M422DRAFT_38427</name>
</gene>
<dbReference type="InterPro" id="IPR011009">
    <property type="entry name" value="Kinase-like_dom_sf"/>
</dbReference>
<feature type="compositionally biased region" description="Basic and acidic residues" evidence="9">
    <location>
        <begin position="217"/>
        <end position="226"/>
    </location>
</feature>
<dbReference type="Gene3D" id="1.10.510.10">
    <property type="entry name" value="Transferase(Phosphotransferase) domain 1"/>
    <property type="match status" value="1"/>
</dbReference>
<dbReference type="PROSITE" id="PS50011">
    <property type="entry name" value="PROTEIN_KINASE_DOM"/>
    <property type="match status" value="1"/>
</dbReference>
<dbReference type="SUPFAM" id="SSF56112">
    <property type="entry name" value="Protein kinase-like (PK-like)"/>
    <property type="match status" value="1"/>
</dbReference>
<feature type="region of interest" description="Disordered" evidence="9">
    <location>
        <begin position="242"/>
        <end position="315"/>
    </location>
</feature>
<organism evidence="11 12">
    <name type="scientific">Sphaerobolus stellatus (strain SS14)</name>
    <dbReference type="NCBI Taxonomy" id="990650"/>
    <lineage>
        <taxon>Eukaryota</taxon>
        <taxon>Fungi</taxon>
        <taxon>Dikarya</taxon>
        <taxon>Basidiomycota</taxon>
        <taxon>Agaricomycotina</taxon>
        <taxon>Agaricomycetes</taxon>
        <taxon>Phallomycetidae</taxon>
        <taxon>Geastrales</taxon>
        <taxon>Sphaerobolaceae</taxon>
        <taxon>Sphaerobolus</taxon>
    </lineage>
</organism>
<proteinExistence type="inferred from homology"/>
<dbReference type="PANTHER" id="PTHR24058:SF103">
    <property type="entry name" value="SERINE_THREONINE-PROTEIN KINASE PRP4 HOMOLOG"/>
    <property type="match status" value="1"/>
</dbReference>
<feature type="domain" description="Protein kinase" evidence="10">
    <location>
        <begin position="446"/>
        <end position="761"/>
    </location>
</feature>
<sequence length="764" mass="87534">MTDTPSGLKRPREGDHEREWKRRREDEERDRSRQRDRRDVHLMESRRMSRDSSRDRHRDRRGRGGCRDDYRRDSRDDRDSDRDRARDRPRDRNRDRGRERGRERGKIKERETQERYSRSRSHPLREVERKPANGNLVKDRDSEMEEGEISPTRTPPREPSRHRSVSYVSTPHPLHRDSEPLHTTSERGHASERKAAEAPKPQESLEPQPELELATQEEEKSVEQIMEERRRRRAAILAKYAREKAAMTPSSTSTPDRGVTPSAAVQPLVQRLTIEDQTGSRESSVIHQETGTASATVRSNSRSASPTHAEDMGHNLFDLTKDGSEEQADKITKEDGEQISAADYDPSLDRREDEARRVGIWNGQAKANGKEDKMDVDVVEEEVTDEEDEDVEDMFAIATSEPKKKKKVKKISVMKPVIATTTMDTAADPEGYYQIILGEQLDGARYQVFSSLGKGIFSNVVRARVISGEGSETGKEVAIKIVRAQESMHRAGLKEVQILNKLRQADPDDKKHIVRLERTFEHRGHLCLVFENLSMNLRDLIKRFGKEIGLNIRAMFLALSLLRKCNIMHADIKPDNILVSENKAMLKVCDFGSASDITENEITPYLVSRFYRAPEIILGLPYDGAIDVWSIGCTLYELYTGKILFPGRSNNQMLLFMMELKGRFNSKMIKKAKFGEVYFDDVGGFLSLERDKVTGADVTRTVHMSKPTRDLRARLAHSSSQKMKDNELKMVMSFIDLLEKCLVLDPARRLTSKDALMHPFIRGV</sequence>
<evidence type="ECO:0000256" key="8">
    <source>
        <dbReference type="PROSITE-ProRule" id="PRU10141"/>
    </source>
</evidence>
<evidence type="ECO:0000256" key="6">
    <source>
        <dbReference type="ARBA" id="ARBA00022840"/>
    </source>
</evidence>
<feature type="compositionally biased region" description="Basic and acidic residues" evidence="9">
    <location>
        <begin position="327"/>
        <end position="336"/>
    </location>
</feature>
<keyword evidence="6 8" id="KW-0067">ATP-binding</keyword>
<dbReference type="Proteomes" id="UP000054279">
    <property type="component" value="Unassembled WGS sequence"/>
</dbReference>
<protein>
    <recommendedName>
        <fullName evidence="1">non-specific serine/threonine protein kinase</fullName>
        <ecNumber evidence="1">2.7.11.1</ecNumber>
    </recommendedName>
</protein>
<accession>A0A0C9UL66</accession>